<dbReference type="Gene3D" id="1.10.357.10">
    <property type="entry name" value="Tetracycline Repressor, domain 2"/>
    <property type="match status" value="1"/>
</dbReference>
<dbReference type="InterPro" id="IPR036271">
    <property type="entry name" value="Tet_transcr_reg_TetR-rel_C_sf"/>
</dbReference>
<organism evidence="6 7">
    <name type="scientific">Caulobacter vibrioides (strain NA1000 / CB15N)</name>
    <name type="common">Caulobacter crescentus</name>
    <dbReference type="NCBI Taxonomy" id="565050"/>
    <lineage>
        <taxon>Bacteria</taxon>
        <taxon>Pseudomonadati</taxon>
        <taxon>Pseudomonadota</taxon>
        <taxon>Alphaproteobacteria</taxon>
        <taxon>Caulobacterales</taxon>
        <taxon>Caulobacteraceae</taxon>
        <taxon>Caulobacter</taxon>
    </lineage>
</organism>
<reference evidence="6 7" key="1">
    <citation type="journal article" date="2010" name="J. Bacteriol.">
        <title>The genetic basis of laboratory adaptation in Caulobacter crescentus.</title>
        <authorList>
            <person name="Marks M.E."/>
            <person name="Castro-Rojas C.M."/>
            <person name="Teiling C."/>
            <person name="Du L."/>
            <person name="Kapatral V."/>
            <person name="Walunas T.L."/>
            <person name="Crosson S."/>
        </authorList>
    </citation>
    <scope>NUCLEOTIDE SEQUENCE [LARGE SCALE GENOMIC DNA]</scope>
    <source>
        <strain evidence="7">NA1000 / CB15N</strain>
    </source>
</reference>
<dbReference type="KEGG" id="ccs:CCNA_03217"/>
<dbReference type="RefSeq" id="YP_002518590.1">
    <property type="nucleotide sequence ID" value="NC_011916.1"/>
</dbReference>
<dbReference type="InterPro" id="IPR001647">
    <property type="entry name" value="HTH_TetR"/>
</dbReference>
<evidence type="ECO:0000259" key="5">
    <source>
        <dbReference type="PROSITE" id="PS50977"/>
    </source>
</evidence>
<dbReference type="PROSITE" id="PS01081">
    <property type="entry name" value="HTH_TETR_1"/>
    <property type="match status" value="1"/>
</dbReference>
<keyword evidence="1" id="KW-0805">Transcription regulation</keyword>
<evidence type="ECO:0000256" key="2">
    <source>
        <dbReference type="ARBA" id="ARBA00023125"/>
    </source>
</evidence>
<evidence type="ECO:0000313" key="7">
    <source>
        <dbReference type="Proteomes" id="UP000001364"/>
    </source>
</evidence>
<name>A0A0H3CBR6_CAUVN</name>
<dbReference type="PRINTS" id="PR00455">
    <property type="entry name" value="HTHTETR"/>
</dbReference>
<accession>A0A0H3CBR6</accession>
<dbReference type="PANTHER" id="PTHR30055">
    <property type="entry name" value="HTH-TYPE TRANSCRIPTIONAL REGULATOR RUTR"/>
    <property type="match status" value="1"/>
</dbReference>
<dbReference type="Gene3D" id="1.10.10.60">
    <property type="entry name" value="Homeodomain-like"/>
    <property type="match status" value="1"/>
</dbReference>
<gene>
    <name evidence="6" type="ordered locus">CCNA_03217</name>
</gene>
<dbReference type="InterPro" id="IPR025996">
    <property type="entry name" value="MT1864/Rv1816-like_C"/>
</dbReference>
<dbReference type="Proteomes" id="UP000001364">
    <property type="component" value="Chromosome"/>
</dbReference>
<dbReference type="InterPro" id="IPR009057">
    <property type="entry name" value="Homeodomain-like_sf"/>
</dbReference>
<evidence type="ECO:0000256" key="1">
    <source>
        <dbReference type="ARBA" id="ARBA00023015"/>
    </source>
</evidence>
<dbReference type="OrthoDB" id="7501431at2"/>
<sequence length="210" mass="23154">MKSPKTRSPRKPKGHGGERREEILDAALTLFSQKGVQAVSTRQIAEIAGISQPALYAYFATKDDIAAELCVRAFAILGQRMEAVRVDYVPTAEHFERCLRVYIDFGLDHPDAYRVAFMLEKSVDGSFLEKTGGRPMIAGQAVFAVFAEIVAQFHARGEIVSDDAIAATQSLWAGLHGLVSLLIARPEFPWVDREQLIATHVAMLRKGALK</sequence>
<keyword evidence="2 4" id="KW-0238">DNA-binding</keyword>
<evidence type="ECO:0000256" key="3">
    <source>
        <dbReference type="ARBA" id="ARBA00023163"/>
    </source>
</evidence>
<keyword evidence="3" id="KW-0804">Transcription</keyword>
<proteinExistence type="predicted"/>
<feature type="DNA-binding region" description="H-T-H motif" evidence="4">
    <location>
        <begin position="40"/>
        <end position="59"/>
    </location>
</feature>
<dbReference type="PATRIC" id="fig|565050.3.peg.3143"/>
<dbReference type="SUPFAM" id="SSF48498">
    <property type="entry name" value="Tetracyclin repressor-like, C-terminal domain"/>
    <property type="match status" value="1"/>
</dbReference>
<dbReference type="InterPro" id="IPR050109">
    <property type="entry name" value="HTH-type_TetR-like_transc_reg"/>
</dbReference>
<dbReference type="Pfam" id="PF00440">
    <property type="entry name" value="TetR_N"/>
    <property type="match status" value="1"/>
</dbReference>
<dbReference type="PROSITE" id="PS50977">
    <property type="entry name" value="HTH_TETR_2"/>
    <property type="match status" value="1"/>
</dbReference>
<dbReference type="SUPFAM" id="SSF46689">
    <property type="entry name" value="Homeodomain-like"/>
    <property type="match status" value="1"/>
</dbReference>
<dbReference type="AlphaFoldDB" id="A0A0H3CBR6"/>
<dbReference type="PhylomeDB" id="A0A0H3CBR6"/>
<keyword evidence="7" id="KW-1185">Reference proteome</keyword>
<dbReference type="SMR" id="A0A0H3CBR6"/>
<evidence type="ECO:0000313" key="6">
    <source>
        <dbReference type="EMBL" id="ACL96682.1"/>
    </source>
</evidence>
<dbReference type="GeneID" id="7330811"/>
<dbReference type="RefSeq" id="WP_010920954.1">
    <property type="nucleotide sequence ID" value="NC_011916.1"/>
</dbReference>
<evidence type="ECO:0000256" key="4">
    <source>
        <dbReference type="PROSITE-ProRule" id="PRU00335"/>
    </source>
</evidence>
<dbReference type="Pfam" id="PF13305">
    <property type="entry name" value="TetR_C_33"/>
    <property type="match status" value="1"/>
</dbReference>
<dbReference type="EMBL" id="CP001340">
    <property type="protein sequence ID" value="ACL96682.1"/>
    <property type="molecule type" value="Genomic_DNA"/>
</dbReference>
<dbReference type="HOGENOM" id="CLU_069356_40_3_5"/>
<feature type="domain" description="HTH tetR-type" evidence="5">
    <location>
        <begin position="17"/>
        <end position="77"/>
    </location>
</feature>
<dbReference type="GO" id="GO:0003700">
    <property type="term" value="F:DNA-binding transcription factor activity"/>
    <property type="evidence" value="ECO:0007669"/>
    <property type="project" value="TreeGrafter"/>
</dbReference>
<dbReference type="InterPro" id="IPR023772">
    <property type="entry name" value="DNA-bd_HTH_TetR-type_CS"/>
</dbReference>
<protein>
    <submittedName>
        <fullName evidence="6">TetR-family transcriptional regulator</fullName>
    </submittedName>
</protein>
<dbReference type="PANTHER" id="PTHR30055:SF226">
    <property type="entry name" value="HTH-TYPE TRANSCRIPTIONAL REGULATOR PKSA"/>
    <property type="match status" value="1"/>
</dbReference>
<dbReference type="GO" id="GO:0000976">
    <property type="term" value="F:transcription cis-regulatory region binding"/>
    <property type="evidence" value="ECO:0007669"/>
    <property type="project" value="TreeGrafter"/>
</dbReference>